<dbReference type="STRING" id="1618659.UV11_C0001G0009"/>
<dbReference type="Proteomes" id="UP000034036">
    <property type="component" value="Unassembled WGS sequence"/>
</dbReference>
<dbReference type="Gene3D" id="3.90.25.10">
    <property type="entry name" value="UDP-galactose 4-epimerase, domain 1"/>
    <property type="match status" value="1"/>
</dbReference>
<dbReference type="EMBL" id="LCDF01000001">
    <property type="protein sequence ID" value="KKS48914.1"/>
    <property type="molecule type" value="Genomic_DNA"/>
</dbReference>
<dbReference type="Pfam" id="PF01370">
    <property type="entry name" value="Epimerase"/>
    <property type="match status" value="1"/>
</dbReference>
<dbReference type="InterPro" id="IPR050177">
    <property type="entry name" value="Lipid_A_modif_metabolic_enz"/>
</dbReference>
<organism evidence="2 3">
    <name type="scientific">Candidatus Giovannonibacteria bacterium GW2011_GWF2_42_19</name>
    <dbReference type="NCBI Taxonomy" id="1618659"/>
    <lineage>
        <taxon>Bacteria</taxon>
        <taxon>Candidatus Giovannoniibacteriota</taxon>
    </lineage>
</organism>
<dbReference type="PANTHER" id="PTHR43245:SF13">
    <property type="entry name" value="UDP-D-APIOSE_UDP-D-XYLOSE SYNTHASE 2"/>
    <property type="match status" value="1"/>
</dbReference>
<dbReference type="PANTHER" id="PTHR43245">
    <property type="entry name" value="BIFUNCTIONAL POLYMYXIN RESISTANCE PROTEIN ARNA"/>
    <property type="match status" value="1"/>
</dbReference>
<dbReference type="PATRIC" id="fig|1618659.3.peg.10"/>
<accession>A0A0G0ZJR2</accession>
<proteinExistence type="predicted"/>
<evidence type="ECO:0000313" key="3">
    <source>
        <dbReference type="Proteomes" id="UP000034036"/>
    </source>
</evidence>
<protein>
    <recommendedName>
        <fullName evidence="1">NAD-dependent epimerase/dehydratase domain-containing protein</fullName>
    </recommendedName>
</protein>
<reference evidence="2 3" key="1">
    <citation type="journal article" date="2015" name="Nature">
        <title>rRNA introns, odd ribosomes, and small enigmatic genomes across a large radiation of phyla.</title>
        <authorList>
            <person name="Brown C.T."/>
            <person name="Hug L.A."/>
            <person name="Thomas B.C."/>
            <person name="Sharon I."/>
            <person name="Castelle C.J."/>
            <person name="Singh A."/>
            <person name="Wilkins M.J."/>
            <person name="Williams K.H."/>
            <person name="Banfield J.F."/>
        </authorList>
    </citation>
    <scope>NUCLEOTIDE SEQUENCE [LARGE SCALE GENOMIC DNA]</scope>
</reference>
<comment type="caution">
    <text evidence="2">The sequence shown here is derived from an EMBL/GenBank/DDBJ whole genome shotgun (WGS) entry which is preliminary data.</text>
</comment>
<dbReference type="InterPro" id="IPR001509">
    <property type="entry name" value="Epimerase_deHydtase"/>
</dbReference>
<evidence type="ECO:0000313" key="2">
    <source>
        <dbReference type="EMBL" id="KKS48914.1"/>
    </source>
</evidence>
<evidence type="ECO:0000259" key="1">
    <source>
        <dbReference type="Pfam" id="PF01370"/>
    </source>
</evidence>
<dbReference type="InterPro" id="IPR036291">
    <property type="entry name" value="NAD(P)-bd_dom_sf"/>
</dbReference>
<name>A0A0G0ZJR2_9BACT</name>
<dbReference type="SUPFAM" id="SSF51735">
    <property type="entry name" value="NAD(P)-binding Rossmann-fold domains"/>
    <property type="match status" value="1"/>
</dbReference>
<dbReference type="AlphaFoldDB" id="A0A0G0ZJR2"/>
<sequence>MRKIIVTGGAGFIGSHIVDLLLENNYEVHVIDNLLTGKKENINEKAVFHEVDIRNLSELKPVFENAYAVFHEAAFPRVQPSIEDPITTQEINVNGTLNVLVAARDAKIKRLIYAASSSAYGDQEKFPLIEDMQGRPLSPYGLQKYTGELMCRLFSDIYGLETVSLRYFNVYGPRASDEGAYALVIAKFLKQRKEGTALTIVPDGNQSRAYTHVKDVARANFSALNSEKVGKGEVINIGGVRDYSVNFIADLIGGEKIFIEPRIEPRKTVADISFAKKLLGWEPEIEFTKGVSELKSIYHV</sequence>
<dbReference type="Gene3D" id="3.40.50.720">
    <property type="entry name" value="NAD(P)-binding Rossmann-like Domain"/>
    <property type="match status" value="1"/>
</dbReference>
<gene>
    <name evidence="2" type="ORF">UV11_C0001G0009</name>
</gene>
<feature type="domain" description="NAD-dependent epimerase/dehydratase" evidence="1">
    <location>
        <begin position="4"/>
        <end position="238"/>
    </location>
</feature>